<protein>
    <submittedName>
        <fullName evidence="1">Uncharacterized protein</fullName>
    </submittedName>
</protein>
<evidence type="ECO:0000313" key="1">
    <source>
        <dbReference type="EMBL" id="MDX8045376.1"/>
    </source>
</evidence>
<dbReference type="Proteomes" id="UP001277972">
    <property type="component" value="Unassembled WGS sequence"/>
</dbReference>
<organism evidence="1 2">
    <name type="scientific">Gracilibacillus pellucidus</name>
    <dbReference type="NCBI Taxonomy" id="3095368"/>
    <lineage>
        <taxon>Bacteria</taxon>
        <taxon>Bacillati</taxon>
        <taxon>Bacillota</taxon>
        <taxon>Bacilli</taxon>
        <taxon>Bacillales</taxon>
        <taxon>Bacillaceae</taxon>
        <taxon>Gracilibacillus</taxon>
    </lineage>
</organism>
<accession>A0ACC6M3A6</accession>
<sequence>MTNLTPYEFLRCYLLQQFNRHDFAKIWCDGQANKTKSNNTYNPNANTKTIHIKNKPNLNLEISFPGYKTKITNHKVTYDYRVSLKGIAISHANIIVDLYNKAIQLQDRAYLLNDYLLDIAERGYDYNRQQYMAFNQITAPDSSLLNRVEKIHSSIGKQFGRKGNEDWNYSLDELSYMIMFIVLQEDINYPPPHYEGRKMPFARYLEAVYLAQHPQNGTFNLKDVFLRTLAHHKRPIPYKLDGLQYYS</sequence>
<comment type="caution">
    <text evidence="1">The sequence shown here is derived from an EMBL/GenBank/DDBJ whole genome shotgun (WGS) entry which is preliminary data.</text>
</comment>
<keyword evidence="2" id="KW-1185">Reference proteome</keyword>
<reference evidence="1" key="1">
    <citation type="submission" date="2023-11" db="EMBL/GenBank/DDBJ databases">
        <title>Gracilibacillus pellucida a moderately halophilic bacterium isolated from saline soil in Xinjiang province.</title>
        <authorList>
            <person name="Zhang Z."/>
            <person name="Tan F."/>
            <person name="Wang Y."/>
            <person name="Xia M."/>
        </authorList>
    </citation>
    <scope>NUCLEOTIDE SEQUENCE</scope>
    <source>
        <strain evidence="1">S3-1-1</strain>
    </source>
</reference>
<gene>
    <name evidence="1" type="ORF">SH601_05175</name>
</gene>
<name>A0ACC6M3A6_9BACI</name>
<dbReference type="EMBL" id="JAWZSR010000002">
    <property type="protein sequence ID" value="MDX8045376.1"/>
    <property type="molecule type" value="Genomic_DNA"/>
</dbReference>
<evidence type="ECO:0000313" key="2">
    <source>
        <dbReference type="Proteomes" id="UP001277972"/>
    </source>
</evidence>
<proteinExistence type="predicted"/>